<proteinExistence type="predicted"/>
<sequence length="58" mass="6545">MDKVTPEHFSAAPADKNRLTSSLILLVMNTNAEAGNFPRKDKTLRFPMFLDRANLHMA</sequence>
<evidence type="ECO:0000313" key="2">
    <source>
        <dbReference type="Proteomes" id="UP000712600"/>
    </source>
</evidence>
<comment type="caution">
    <text evidence="1">The sequence shown here is derived from an EMBL/GenBank/DDBJ whole genome shotgun (WGS) entry which is preliminary data.</text>
</comment>
<protein>
    <submittedName>
        <fullName evidence="1">Uncharacterized protein</fullName>
    </submittedName>
</protein>
<reference evidence="1" key="1">
    <citation type="submission" date="2019-12" db="EMBL/GenBank/DDBJ databases">
        <title>Genome sequencing and annotation of Brassica cretica.</title>
        <authorList>
            <person name="Studholme D.J."/>
            <person name="Sarris P."/>
        </authorList>
    </citation>
    <scope>NUCLEOTIDE SEQUENCE</scope>
    <source>
        <strain evidence="1">PFS-109/04</strain>
        <tissue evidence="1">Leaf</tissue>
    </source>
</reference>
<dbReference type="EMBL" id="QGKX02001521">
    <property type="protein sequence ID" value="KAF3510521.1"/>
    <property type="molecule type" value="Genomic_DNA"/>
</dbReference>
<evidence type="ECO:0000313" key="1">
    <source>
        <dbReference type="EMBL" id="KAF3510521.1"/>
    </source>
</evidence>
<dbReference type="Proteomes" id="UP000712600">
    <property type="component" value="Unassembled WGS sequence"/>
</dbReference>
<accession>A0A8S9P8G0</accession>
<organism evidence="1 2">
    <name type="scientific">Brassica cretica</name>
    <name type="common">Mustard</name>
    <dbReference type="NCBI Taxonomy" id="69181"/>
    <lineage>
        <taxon>Eukaryota</taxon>
        <taxon>Viridiplantae</taxon>
        <taxon>Streptophyta</taxon>
        <taxon>Embryophyta</taxon>
        <taxon>Tracheophyta</taxon>
        <taxon>Spermatophyta</taxon>
        <taxon>Magnoliopsida</taxon>
        <taxon>eudicotyledons</taxon>
        <taxon>Gunneridae</taxon>
        <taxon>Pentapetalae</taxon>
        <taxon>rosids</taxon>
        <taxon>malvids</taxon>
        <taxon>Brassicales</taxon>
        <taxon>Brassicaceae</taxon>
        <taxon>Brassiceae</taxon>
        <taxon>Brassica</taxon>
    </lineage>
</organism>
<name>A0A8S9P8G0_BRACR</name>
<gene>
    <name evidence="1" type="ORF">F2Q69_00004113</name>
</gene>
<dbReference type="AlphaFoldDB" id="A0A8S9P8G0"/>